<proteinExistence type="predicted"/>
<comment type="caution">
    <text evidence="1">The sequence shown here is derived from an EMBL/GenBank/DDBJ whole genome shotgun (WGS) entry which is preliminary data.</text>
</comment>
<evidence type="ECO:0000313" key="1">
    <source>
        <dbReference type="EMBL" id="CAD2160395.1"/>
    </source>
</evidence>
<organism evidence="1 2">
    <name type="scientific">Meloidogyne enterolobii</name>
    <name type="common">Root-knot nematode worm</name>
    <name type="synonym">Meloidogyne mayaguensis</name>
    <dbReference type="NCBI Taxonomy" id="390850"/>
    <lineage>
        <taxon>Eukaryota</taxon>
        <taxon>Metazoa</taxon>
        <taxon>Ecdysozoa</taxon>
        <taxon>Nematoda</taxon>
        <taxon>Chromadorea</taxon>
        <taxon>Rhabditida</taxon>
        <taxon>Tylenchina</taxon>
        <taxon>Tylenchomorpha</taxon>
        <taxon>Tylenchoidea</taxon>
        <taxon>Meloidogynidae</taxon>
        <taxon>Meloidogyninae</taxon>
        <taxon>Meloidogyne</taxon>
    </lineage>
</organism>
<sequence>MNLWTKCQNYRTNFFVVFQQYLGNTKLLTNDYYVQTTPSLLTFFQFPIKFVMSKSNLICFCVLQSVIK</sequence>
<evidence type="ECO:0000313" key="2">
    <source>
        <dbReference type="Proteomes" id="UP000580250"/>
    </source>
</evidence>
<reference evidence="1 2" key="1">
    <citation type="submission" date="2020-08" db="EMBL/GenBank/DDBJ databases">
        <authorList>
            <person name="Koutsovoulos G."/>
            <person name="Danchin GJ E."/>
        </authorList>
    </citation>
    <scope>NUCLEOTIDE SEQUENCE [LARGE SCALE GENOMIC DNA]</scope>
</reference>
<dbReference type="Proteomes" id="UP000580250">
    <property type="component" value="Unassembled WGS sequence"/>
</dbReference>
<dbReference type="EMBL" id="CAJEWN010000079">
    <property type="protein sequence ID" value="CAD2160395.1"/>
    <property type="molecule type" value="Genomic_DNA"/>
</dbReference>
<protein>
    <submittedName>
        <fullName evidence="1">Uncharacterized protein</fullName>
    </submittedName>
</protein>
<dbReference type="AlphaFoldDB" id="A0A6V7UL42"/>
<name>A0A6V7UL42_MELEN</name>
<gene>
    <name evidence="1" type="ORF">MENT_LOCUS14241</name>
</gene>
<accession>A0A6V7UL42</accession>